<dbReference type="Pfam" id="PF03637">
    <property type="entry name" value="Mob1_phocein"/>
    <property type="match status" value="1"/>
</dbReference>
<comment type="caution">
    <text evidence="1">The sequence shown here is derived from an EMBL/GenBank/DDBJ whole genome shotgun (WGS) entry which is preliminary data.</text>
</comment>
<dbReference type="EMBL" id="ADBJ01000009">
    <property type="protein sequence ID" value="EFA84488.1"/>
    <property type="molecule type" value="Genomic_DNA"/>
</dbReference>
<organism evidence="1 2">
    <name type="scientific">Heterostelium pallidum (strain ATCC 26659 / Pp 5 / PN500)</name>
    <name type="common">Cellular slime mold</name>
    <name type="synonym">Polysphondylium pallidum</name>
    <dbReference type="NCBI Taxonomy" id="670386"/>
    <lineage>
        <taxon>Eukaryota</taxon>
        <taxon>Amoebozoa</taxon>
        <taxon>Evosea</taxon>
        <taxon>Eumycetozoa</taxon>
        <taxon>Dictyostelia</taxon>
        <taxon>Acytosteliales</taxon>
        <taxon>Acytosteliaceae</taxon>
        <taxon>Heterostelium</taxon>
    </lineage>
</organism>
<proteinExistence type="predicted"/>
<sequence>MSIQKRRNRIGTKNENLYDWPHQEYENIESNYATQEYIQDKINAIIEPPESHDIYVWQYEQIRQFTLELNHFATHLKEVCNAKTCDKMKATEDCDKNFPKR</sequence>
<dbReference type="InterPro" id="IPR036703">
    <property type="entry name" value="MOB_kinase_act_sf"/>
</dbReference>
<dbReference type="RefSeq" id="XP_020436602.1">
    <property type="nucleotide sequence ID" value="XM_020573507.1"/>
</dbReference>
<dbReference type="SUPFAM" id="SSF101152">
    <property type="entry name" value="Mob1/phocein"/>
    <property type="match status" value="1"/>
</dbReference>
<keyword evidence="2" id="KW-1185">Reference proteome</keyword>
<dbReference type="InParanoid" id="D3B2B3"/>
<accession>D3B2B3</accession>
<dbReference type="GeneID" id="31358047"/>
<evidence type="ECO:0000313" key="1">
    <source>
        <dbReference type="EMBL" id="EFA84488.1"/>
    </source>
</evidence>
<dbReference type="Gene3D" id="1.20.140.30">
    <property type="entry name" value="MOB kinase activator"/>
    <property type="match status" value="1"/>
</dbReference>
<reference evidence="1 2" key="1">
    <citation type="journal article" date="2011" name="Genome Res.">
        <title>Phylogeny-wide analysis of social amoeba genomes highlights ancient origins for complex intercellular communication.</title>
        <authorList>
            <person name="Heidel A.J."/>
            <person name="Lawal H.M."/>
            <person name="Felder M."/>
            <person name="Schilde C."/>
            <person name="Helps N.R."/>
            <person name="Tunggal B."/>
            <person name="Rivero F."/>
            <person name="John U."/>
            <person name="Schleicher M."/>
            <person name="Eichinger L."/>
            <person name="Platzer M."/>
            <person name="Noegel A.A."/>
            <person name="Schaap P."/>
            <person name="Gloeckner G."/>
        </authorList>
    </citation>
    <scope>NUCLEOTIDE SEQUENCE [LARGE SCALE GENOMIC DNA]</scope>
    <source>
        <strain evidence="2">ATCC 26659 / Pp 5 / PN500</strain>
    </source>
</reference>
<protein>
    <submittedName>
        <fullName evidence="1">Uncharacterized protein</fullName>
    </submittedName>
</protein>
<dbReference type="AlphaFoldDB" id="D3B2B3"/>
<dbReference type="STRING" id="670386.D3B2B3"/>
<dbReference type="InterPro" id="IPR005301">
    <property type="entry name" value="MOB_kinase_act_fam"/>
</dbReference>
<dbReference type="Proteomes" id="UP000001396">
    <property type="component" value="Unassembled WGS sequence"/>
</dbReference>
<gene>
    <name evidence="1" type="ORF">PPL_02522</name>
</gene>
<evidence type="ECO:0000313" key="2">
    <source>
        <dbReference type="Proteomes" id="UP000001396"/>
    </source>
</evidence>
<name>D3B2B3_HETP5</name>